<gene>
    <name evidence="3" type="primary">LOC103605897</name>
</gene>
<dbReference type="Proteomes" id="UP000694923">
    <property type="component" value="Unplaced"/>
</dbReference>
<reference evidence="3" key="1">
    <citation type="submission" date="2025-08" db="UniProtKB">
        <authorList>
            <consortium name="RefSeq"/>
        </authorList>
    </citation>
    <scope>IDENTIFICATION</scope>
</reference>
<keyword evidence="2" id="KW-1185">Reference proteome</keyword>
<feature type="compositionally biased region" description="Basic and acidic residues" evidence="1">
    <location>
        <begin position="467"/>
        <end position="480"/>
    </location>
</feature>
<dbReference type="RefSeq" id="XP_008588716.1">
    <property type="nucleotide sequence ID" value="XM_008590494.1"/>
</dbReference>
<evidence type="ECO:0000256" key="1">
    <source>
        <dbReference type="SAM" id="MobiDB-lite"/>
    </source>
</evidence>
<feature type="compositionally biased region" description="Low complexity" evidence="1">
    <location>
        <begin position="65"/>
        <end position="81"/>
    </location>
</feature>
<organism evidence="2 3">
    <name type="scientific">Galeopterus variegatus</name>
    <name type="common">Malayan flying lemur</name>
    <name type="synonym">Cynocephalus variegatus</name>
    <dbReference type="NCBI Taxonomy" id="482537"/>
    <lineage>
        <taxon>Eukaryota</taxon>
        <taxon>Metazoa</taxon>
        <taxon>Chordata</taxon>
        <taxon>Craniata</taxon>
        <taxon>Vertebrata</taxon>
        <taxon>Euteleostomi</taxon>
        <taxon>Mammalia</taxon>
        <taxon>Eutheria</taxon>
        <taxon>Euarchontoglires</taxon>
        <taxon>Dermoptera</taxon>
        <taxon>Cynocephalidae</taxon>
        <taxon>Galeopterus</taxon>
    </lineage>
</organism>
<feature type="region of interest" description="Disordered" evidence="1">
    <location>
        <begin position="1"/>
        <end position="91"/>
    </location>
</feature>
<protein>
    <submittedName>
        <fullName evidence="3">Rap guanine nucleotide exchange factor 1-like</fullName>
    </submittedName>
</protein>
<accession>A0ABM0S775</accession>
<evidence type="ECO:0000313" key="3">
    <source>
        <dbReference type="RefSeq" id="XP_008588716.1"/>
    </source>
</evidence>
<feature type="region of interest" description="Disordered" evidence="1">
    <location>
        <begin position="519"/>
        <end position="605"/>
    </location>
</feature>
<feature type="compositionally biased region" description="Gly residues" evidence="1">
    <location>
        <begin position="42"/>
        <end position="54"/>
    </location>
</feature>
<sequence length="659" mass="70768">MSAALRRSRRQESAEVYGPEGPSVRVGRDPGAGGRGGRGEGQRQGGQGDSGARGPGPVPSPRPSVAPQCLLSKSVAAAASADRGGEKSPDDFVGFALDGLQRRTFIGQPDLQPVMPKKVAADSQRSHLSSFTMKLMDKFHSPKIKRTPSKKGKPAEVSVKISEKPVNKEATDRFLPEGYPIPLDLEQQAVEFMSTSAVASRSQRQKNLSWLEEKEKEVVSALRYFKTIVDKMAIDKKVLEMLPGSASKVLEAILPLVQSDPRIQHSSALSSCYSRVYQSLANLIRWSDQVMLEGVNSEDKEMVTTVKGVIKAVLDGVKELVRLTIERQGRPSPTSPVKPSSPAGKPDGQAELPLTDREVEILNKTAGMSQSTELLPDSTDAEIAPPKPPLPGIRVVDNSPPPALPPKKRQSAPSPTRVAVVAPMSRATSGSSLPVGINRQRRLSGGSHSYGGESPRLSPCSSIGKLSKSDEQLSSLDRDSGQCSRNTSCETLDHYDPDYEFLQQDLSNVDQIPQQVACNLSPLPESSGESGSPFLSHPFQLPLGICPQPEGPLAPGQQTDTPPALPEKKRRSAASQTTDSSGCRVSYERHPSQYDNISEDDLQNPAPVQCIPFTAFAAILPFQQGGSSAPVEFVGDFTAPTSTGDPEKPPPLPEKKNKH</sequence>
<evidence type="ECO:0000313" key="2">
    <source>
        <dbReference type="Proteomes" id="UP000694923"/>
    </source>
</evidence>
<feature type="region of interest" description="Disordered" evidence="1">
    <location>
        <begin position="367"/>
        <end position="485"/>
    </location>
</feature>
<feature type="region of interest" description="Disordered" evidence="1">
    <location>
        <begin position="325"/>
        <end position="352"/>
    </location>
</feature>
<proteinExistence type="predicted"/>
<feature type="compositionally biased region" description="Polar residues" evidence="1">
    <location>
        <begin position="573"/>
        <end position="583"/>
    </location>
</feature>
<dbReference type="GeneID" id="103605897"/>
<name>A0ABM0S775_GALVR</name>
<feature type="compositionally biased region" description="Low complexity" evidence="1">
    <location>
        <begin position="331"/>
        <end position="342"/>
    </location>
</feature>
<feature type="region of interest" description="Disordered" evidence="1">
    <location>
        <begin position="627"/>
        <end position="659"/>
    </location>
</feature>
<feature type="compositionally biased region" description="Low complexity" evidence="1">
    <location>
        <begin position="520"/>
        <end position="536"/>
    </location>
</feature>
<feature type="non-terminal residue" evidence="3">
    <location>
        <position position="659"/>
    </location>
</feature>